<dbReference type="InterPro" id="IPR050122">
    <property type="entry name" value="RTK"/>
</dbReference>
<protein>
    <recommendedName>
        <fullName evidence="22">Tyrosine-protein kinase receptor</fullName>
        <ecNumber evidence="22">2.7.10.1</ecNumber>
    </recommendedName>
</protein>
<dbReference type="SUPFAM" id="SSF56112">
    <property type="entry name" value="Protein kinase-like (PK-like)"/>
    <property type="match status" value="1"/>
</dbReference>
<evidence type="ECO:0000256" key="9">
    <source>
        <dbReference type="ARBA" id="ARBA00022741"/>
    </source>
</evidence>
<evidence type="ECO:0000256" key="15">
    <source>
        <dbReference type="ARBA" id="ARBA00023136"/>
    </source>
</evidence>
<keyword evidence="8" id="KW-0677">Repeat</keyword>
<dbReference type="Gene3D" id="3.30.200.20">
    <property type="entry name" value="Phosphorylase Kinase, domain 1"/>
    <property type="match status" value="1"/>
</dbReference>
<dbReference type="InterPro" id="IPR020635">
    <property type="entry name" value="Tyr_kinase_cat_dom"/>
</dbReference>
<dbReference type="Pfam" id="PF07714">
    <property type="entry name" value="PK_Tyr_Ser-Thr"/>
    <property type="match status" value="1"/>
</dbReference>
<comment type="caution">
    <text evidence="25">The sequence shown here is derived from an EMBL/GenBank/DDBJ whole genome shotgun (WGS) entry which is preliminary data.</text>
</comment>
<proteinExistence type="inferred from homology"/>
<dbReference type="InterPro" id="IPR003599">
    <property type="entry name" value="Ig_sub"/>
</dbReference>
<keyword evidence="7" id="KW-0732">Signal</keyword>
<keyword evidence="6 22" id="KW-0812">Transmembrane</keyword>
<evidence type="ECO:0000256" key="2">
    <source>
        <dbReference type="ARBA" id="ARBA00022473"/>
    </source>
</evidence>
<dbReference type="InterPro" id="IPR032675">
    <property type="entry name" value="LRR_dom_sf"/>
</dbReference>
<feature type="region of interest" description="Disordered" evidence="23">
    <location>
        <begin position="521"/>
        <end position="543"/>
    </location>
</feature>
<evidence type="ECO:0000256" key="14">
    <source>
        <dbReference type="ARBA" id="ARBA00022989"/>
    </source>
</evidence>
<dbReference type="InterPro" id="IPR011009">
    <property type="entry name" value="Kinase-like_dom_sf"/>
</dbReference>
<keyword evidence="20" id="KW-0393">Immunoglobulin domain</keyword>
<dbReference type="GO" id="GO:0051897">
    <property type="term" value="P:positive regulation of phosphatidylinositol 3-kinase/protein kinase B signal transduction"/>
    <property type="evidence" value="ECO:0007669"/>
    <property type="project" value="TreeGrafter"/>
</dbReference>
<evidence type="ECO:0000256" key="23">
    <source>
        <dbReference type="SAM" id="MobiDB-lite"/>
    </source>
</evidence>
<dbReference type="PANTHER" id="PTHR24416:SF614">
    <property type="entry name" value="PROTEIN KINASE DOMAIN-CONTAINING PROTEIN"/>
    <property type="match status" value="1"/>
</dbReference>
<accession>A0A8J1USZ7</accession>
<keyword evidence="18 22" id="KW-0675">Receptor</keyword>
<keyword evidence="13" id="KW-0524">Neurogenesis</keyword>
<dbReference type="FunFam" id="1.10.510.10:FF:000034">
    <property type="entry name" value="Tyrosine-protein kinase receptor"/>
    <property type="match status" value="1"/>
</dbReference>
<dbReference type="InterPro" id="IPR017441">
    <property type="entry name" value="Protein_kinase_ATP_BS"/>
</dbReference>
<keyword evidence="2" id="KW-0217">Developmental protein</keyword>
<dbReference type="SMART" id="SM00219">
    <property type="entry name" value="TyrKc"/>
    <property type="match status" value="1"/>
</dbReference>
<gene>
    <name evidence="25" type="ORF">OFUS_LOCUS6798</name>
</gene>
<dbReference type="GO" id="GO:0005886">
    <property type="term" value="C:plasma membrane"/>
    <property type="evidence" value="ECO:0007669"/>
    <property type="project" value="InterPro"/>
</dbReference>
<keyword evidence="16" id="KW-0829">Tyrosine-protein kinase</keyword>
<dbReference type="Gene3D" id="1.10.510.10">
    <property type="entry name" value="Transferase(Phosphotransferase) domain 1"/>
    <property type="match status" value="1"/>
</dbReference>
<evidence type="ECO:0000256" key="12">
    <source>
        <dbReference type="ARBA" id="ARBA00022840"/>
    </source>
</evidence>
<dbReference type="GO" id="GO:1990090">
    <property type="term" value="P:cellular response to nerve growth factor stimulus"/>
    <property type="evidence" value="ECO:0007669"/>
    <property type="project" value="TreeGrafter"/>
</dbReference>
<evidence type="ECO:0000256" key="16">
    <source>
        <dbReference type="ARBA" id="ARBA00023137"/>
    </source>
</evidence>
<dbReference type="GO" id="GO:0007399">
    <property type="term" value="P:nervous system development"/>
    <property type="evidence" value="ECO:0007669"/>
    <property type="project" value="UniProtKB-KW"/>
</dbReference>
<reference evidence="25" key="1">
    <citation type="submission" date="2022-03" db="EMBL/GenBank/DDBJ databases">
        <authorList>
            <person name="Martin C."/>
        </authorList>
    </citation>
    <scope>NUCLEOTIDE SEQUENCE</scope>
</reference>
<dbReference type="PROSITE" id="PS50011">
    <property type="entry name" value="PROTEIN_KINASE_DOM"/>
    <property type="match status" value="1"/>
</dbReference>
<dbReference type="PROSITE" id="PS00107">
    <property type="entry name" value="PROTEIN_KINASE_ATP"/>
    <property type="match status" value="1"/>
</dbReference>
<dbReference type="InterPro" id="IPR008266">
    <property type="entry name" value="Tyr_kinase_AS"/>
</dbReference>
<keyword evidence="12" id="KW-0067">ATP-binding</keyword>
<evidence type="ECO:0000256" key="6">
    <source>
        <dbReference type="ARBA" id="ARBA00022692"/>
    </source>
</evidence>
<dbReference type="SUPFAM" id="SSF52058">
    <property type="entry name" value="L domain-like"/>
    <property type="match status" value="1"/>
</dbReference>
<keyword evidence="17" id="KW-1015">Disulfide bond</keyword>
<evidence type="ECO:0000256" key="7">
    <source>
        <dbReference type="ARBA" id="ARBA00022729"/>
    </source>
</evidence>
<dbReference type="GO" id="GO:0005524">
    <property type="term" value="F:ATP binding"/>
    <property type="evidence" value="ECO:0007669"/>
    <property type="project" value="UniProtKB-UniRule"/>
</dbReference>
<evidence type="ECO:0000256" key="18">
    <source>
        <dbReference type="ARBA" id="ARBA00023170"/>
    </source>
</evidence>
<evidence type="ECO:0000256" key="1">
    <source>
        <dbReference type="ARBA" id="ARBA00004479"/>
    </source>
</evidence>
<dbReference type="PROSITE" id="PS50835">
    <property type="entry name" value="IG_LIKE"/>
    <property type="match status" value="1"/>
</dbReference>
<evidence type="ECO:0000256" key="5">
    <source>
        <dbReference type="ARBA" id="ARBA00022679"/>
    </source>
</evidence>
<feature type="transmembrane region" description="Helical" evidence="24">
    <location>
        <begin position="20"/>
        <end position="42"/>
    </location>
</feature>
<evidence type="ECO:0000256" key="4">
    <source>
        <dbReference type="ARBA" id="ARBA00022614"/>
    </source>
</evidence>
<dbReference type="GO" id="GO:0030154">
    <property type="term" value="P:cell differentiation"/>
    <property type="evidence" value="ECO:0007669"/>
    <property type="project" value="UniProtKB-KW"/>
</dbReference>
<dbReference type="GO" id="GO:0043121">
    <property type="term" value="F:neurotrophin binding"/>
    <property type="evidence" value="ECO:0007669"/>
    <property type="project" value="TreeGrafter"/>
</dbReference>
<dbReference type="PANTHER" id="PTHR24416">
    <property type="entry name" value="TYROSINE-PROTEIN KINASE RECEPTOR"/>
    <property type="match status" value="1"/>
</dbReference>
<dbReference type="InterPro" id="IPR013098">
    <property type="entry name" value="Ig_I-set"/>
</dbReference>
<dbReference type="Proteomes" id="UP000749559">
    <property type="component" value="Unassembled WGS sequence"/>
</dbReference>
<evidence type="ECO:0000256" key="24">
    <source>
        <dbReference type="SAM" id="Phobius"/>
    </source>
</evidence>
<dbReference type="InterPro" id="IPR013783">
    <property type="entry name" value="Ig-like_fold"/>
</dbReference>
<keyword evidence="4" id="KW-0433">Leucine-rich repeat</keyword>
<dbReference type="PRINTS" id="PR00109">
    <property type="entry name" value="TYRKINASE"/>
</dbReference>
<name>A0A8J1USZ7_OWEFU</name>
<sequence length="875" mass="100111">MRFHYNRHKSLFSDDNSRGLTIIPVAAYTMQLLYSLIIAFVLSGQVGAENDVCDTQICECKKTKERSETKNLLSCTKMNTLSYLPLLSSEKKMESITDIDIQNQEAFTHLGADYLKYYVNLKRLTIIKSGLIYVMQDVFKRNLRLEYINLRFNQISLFSWKTVEDLRLKMMQRHQEKWLRVDLDGNPLVCNCSIKWYQREDQGLSLSEDARCFATKNMTINNVRVTDVAIDNCDVPAIAVKPPKLSVNESADVEFVCTSDSTPKGRIRWKTNRIASEFLVIANDTKTTLRLYNVTTLDNRYIKCMAENEAGTNEGSVRLIVKSPPSIAYLKHDKNGIFTQNCILFQIIGTPRPKLTFLHNGEVLIRNDTVVTTRNYSIKSIDSKINNLTACLEIDMPSHRHNGQYTLIARNDYGMDRMSTSVKLIDMQIFDPNRRPRLPCNAPGCDIAFRARAINTPTRMSITDIPVPVSNPSSQLQSPKDEIVQIAIPVALCVLVLFCIVAAIIVFRHLRRKKNGNNRARRGDFFTSTDSRRPLTSGGHVAGHGDVISQEDMPLNSVHVVENPNYLRKDKPKNSAVIHQIKRAQIEFIRELGEGAFGRVYLGKCMHLQTGDTTTMVAVKTLKNSCDVEDVRTDFDREAELLTNLQHDHIVAFYGVCTESDPLMMVFEYMENGDLNNYLRSRGPDAIFLCKNLPSNLPSKQLTIPELLHIANQIASGMEYLGSQHFVHRDLATRNCLVGDRLVVKIGDFGMSRDVYSTDYYRVGGHTMLPVRWMPPESVLYRKFTVESDVWSYGVVLWEIFTLGKQPWYELSNHEVIQHIQNKLLECPRLCPDDVYRIMLGCWRKQPQDRLTMTEIRKMLQCISETFPEYLELID</sequence>
<dbReference type="Gene3D" id="2.60.40.10">
    <property type="entry name" value="Immunoglobulins"/>
    <property type="match status" value="2"/>
</dbReference>
<dbReference type="PRINTS" id="PR01939">
    <property type="entry name" value="NTKRECEPTOR"/>
</dbReference>
<evidence type="ECO:0000313" key="26">
    <source>
        <dbReference type="Proteomes" id="UP000749559"/>
    </source>
</evidence>
<evidence type="ECO:0000256" key="19">
    <source>
        <dbReference type="ARBA" id="ARBA00023180"/>
    </source>
</evidence>
<evidence type="ECO:0000256" key="8">
    <source>
        <dbReference type="ARBA" id="ARBA00022737"/>
    </source>
</evidence>
<keyword evidence="19" id="KW-0325">Glycoprotein</keyword>
<evidence type="ECO:0000256" key="13">
    <source>
        <dbReference type="ARBA" id="ARBA00022902"/>
    </source>
</evidence>
<comment type="catalytic activity">
    <reaction evidence="21 22">
        <text>L-tyrosyl-[protein] + ATP = O-phospho-L-tyrosyl-[protein] + ADP + H(+)</text>
        <dbReference type="Rhea" id="RHEA:10596"/>
        <dbReference type="Rhea" id="RHEA-COMP:10136"/>
        <dbReference type="Rhea" id="RHEA-COMP:20101"/>
        <dbReference type="ChEBI" id="CHEBI:15378"/>
        <dbReference type="ChEBI" id="CHEBI:30616"/>
        <dbReference type="ChEBI" id="CHEBI:46858"/>
        <dbReference type="ChEBI" id="CHEBI:61978"/>
        <dbReference type="ChEBI" id="CHEBI:456216"/>
        <dbReference type="EC" id="2.7.10.1"/>
    </reaction>
</comment>
<comment type="subcellular location">
    <subcellularLocation>
        <location evidence="1">Membrane</location>
        <topology evidence="1">Single-pass type I membrane protein</topology>
    </subcellularLocation>
</comment>
<keyword evidence="3 22" id="KW-0597">Phosphoprotein</keyword>
<dbReference type="GO" id="GO:0004714">
    <property type="term" value="F:transmembrane receptor protein tyrosine kinase activity"/>
    <property type="evidence" value="ECO:0007669"/>
    <property type="project" value="UniProtKB-EC"/>
</dbReference>
<keyword evidence="5" id="KW-0808">Transferase</keyword>
<dbReference type="InterPro" id="IPR002011">
    <property type="entry name" value="Tyr_kinase_rcpt_2_CS"/>
</dbReference>
<dbReference type="GO" id="GO:0007169">
    <property type="term" value="P:cell surface receptor protein tyrosine kinase signaling pathway"/>
    <property type="evidence" value="ECO:0007669"/>
    <property type="project" value="InterPro"/>
</dbReference>
<evidence type="ECO:0000256" key="11">
    <source>
        <dbReference type="ARBA" id="ARBA00022782"/>
    </source>
</evidence>
<dbReference type="AlphaFoldDB" id="A0A8J1USZ7"/>
<dbReference type="InterPro" id="IPR020777">
    <property type="entry name" value="NTRK"/>
</dbReference>
<keyword evidence="15 24" id="KW-0472">Membrane</keyword>
<dbReference type="InterPro" id="IPR000719">
    <property type="entry name" value="Prot_kinase_dom"/>
</dbReference>
<evidence type="ECO:0000256" key="22">
    <source>
        <dbReference type="RuleBase" id="RU000312"/>
    </source>
</evidence>
<dbReference type="InterPro" id="IPR036179">
    <property type="entry name" value="Ig-like_dom_sf"/>
</dbReference>
<dbReference type="InterPro" id="IPR001245">
    <property type="entry name" value="Ser-Thr/Tyr_kinase_cat_dom"/>
</dbReference>
<keyword evidence="14 24" id="KW-1133">Transmembrane helix</keyword>
<dbReference type="GO" id="GO:0043235">
    <property type="term" value="C:receptor complex"/>
    <property type="evidence" value="ECO:0007669"/>
    <property type="project" value="TreeGrafter"/>
</dbReference>
<dbReference type="GO" id="GO:0005030">
    <property type="term" value="F:neurotrophin receptor activity"/>
    <property type="evidence" value="ECO:0007669"/>
    <property type="project" value="TreeGrafter"/>
</dbReference>
<dbReference type="EC" id="2.7.10.1" evidence="22"/>
<keyword evidence="10" id="KW-0418">Kinase</keyword>
<evidence type="ECO:0000256" key="21">
    <source>
        <dbReference type="ARBA" id="ARBA00051243"/>
    </source>
</evidence>
<dbReference type="GO" id="GO:0010976">
    <property type="term" value="P:positive regulation of neuron projection development"/>
    <property type="evidence" value="ECO:0007669"/>
    <property type="project" value="TreeGrafter"/>
</dbReference>
<dbReference type="Pfam" id="PF07679">
    <property type="entry name" value="I-set"/>
    <property type="match status" value="1"/>
</dbReference>
<comment type="similarity">
    <text evidence="22">Belongs to the protein kinase superfamily. Tyr protein kinase family. Insulin receptor subfamily.</text>
</comment>
<evidence type="ECO:0000256" key="20">
    <source>
        <dbReference type="ARBA" id="ARBA00023319"/>
    </source>
</evidence>
<evidence type="ECO:0000256" key="10">
    <source>
        <dbReference type="ARBA" id="ARBA00022777"/>
    </source>
</evidence>
<dbReference type="Gene3D" id="3.80.10.10">
    <property type="entry name" value="Ribonuclease Inhibitor"/>
    <property type="match status" value="1"/>
</dbReference>
<evidence type="ECO:0000313" key="25">
    <source>
        <dbReference type="EMBL" id="CAH1780054.1"/>
    </source>
</evidence>
<keyword evidence="26" id="KW-1185">Reference proteome</keyword>
<evidence type="ECO:0000256" key="17">
    <source>
        <dbReference type="ARBA" id="ARBA00023157"/>
    </source>
</evidence>
<keyword evidence="11" id="KW-0221">Differentiation</keyword>
<dbReference type="OrthoDB" id="3256376at2759"/>
<dbReference type="PROSITE" id="PS00109">
    <property type="entry name" value="PROTEIN_KINASE_TYR"/>
    <property type="match status" value="1"/>
</dbReference>
<organism evidence="25 26">
    <name type="scientific">Owenia fusiformis</name>
    <name type="common">Polychaete worm</name>
    <dbReference type="NCBI Taxonomy" id="6347"/>
    <lineage>
        <taxon>Eukaryota</taxon>
        <taxon>Metazoa</taxon>
        <taxon>Spiralia</taxon>
        <taxon>Lophotrochozoa</taxon>
        <taxon>Annelida</taxon>
        <taxon>Polychaeta</taxon>
        <taxon>Sedentaria</taxon>
        <taxon>Canalipalpata</taxon>
        <taxon>Sabellida</taxon>
        <taxon>Oweniida</taxon>
        <taxon>Oweniidae</taxon>
        <taxon>Owenia</taxon>
    </lineage>
</organism>
<evidence type="ECO:0000256" key="3">
    <source>
        <dbReference type="ARBA" id="ARBA00022553"/>
    </source>
</evidence>
<dbReference type="EMBL" id="CAIIXF020000003">
    <property type="protein sequence ID" value="CAH1780054.1"/>
    <property type="molecule type" value="Genomic_DNA"/>
</dbReference>
<feature type="transmembrane region" description="Helical" evidence="24">
    <location>
        <begin position="486"/>
        <end position="507"/>
    </location>
</feature>
<keyword evidence="9" id="KW-0547">Nucleotide-binding</keyword>
<dbReference type="FunFam" id="3.30.200.20:FF:000033">
    <property type="entry name" value="Tyrosine-protein kinase receptor"/>
    <property type="match status" value="1"/>
</dbReference>
<dbReference type="GO" id="GO:0030424">
    <property type="term" value="C:axon"/>
    <property type="evidence" value="ECO:0007669"/>
    <property type="project" value="TreeGrafter"/>
</dbReference>
<dbReference type="PROSITE" id="PS00239">
    <property type="entry name" value="RECEPTOR_TYR_KIN_II"/>
    <property type="match status" value="1"/>
</dbReference>
<dbReference type="InterPro" id="IPR007110">
    <property type="entry name" value="Ig-like_dom"/>
</dbReference>
<dbReference type="SMART" id="SM00409">
    <property type="entry name" value="IG"/>
    <property type="match status" value="1"/>
</dbReference>
<dbReference type="SUPFAM" id="SSF48726">
    <property type="entry name" value="Immunoglobulin"/>
    <property type="match status" value="2"/>
</dbReference>